<reference evidence="2" key="1">
    <citation type="submission" date="2020-06" db="EMBL/GenBank/DDBJ databases">
        <title>A chromosome-scale genome assembly of Talaromyces rugulosus W13939.</title>
        <authorList>
            <person name="Wang B."/>
            <person name="Guo L."/>
            <person name="Ye K."/>
            <person name="Wang L."/>
        </authorList>
    </citation>
    <scope>NUCLEOTIDE SEQUENCE [LARGE SCALE GENOMIC DNA]</scope>
    <source>
        <strain evidence="2">W13939</strain>
    </source>
</reference>
<dbReference type="OrthoDB" id="10253869at2759"/>
<dbReference type="AlphaFoldDB" id="A0A7H8RBE2"/>
<sequence length="265" mass="29641">MSEDTVALEPGMARKALLSERVRRPEFEQDPPAWNLSCLLRLLRVRSHRTPDDSGTDTQPETIQSSTLYSRWLRIDRVMRVLRDTDGKEAAVNEEDMLQLHGPAMFNKYYDGDPEATADGWFITGDSAYLDEQPALHHWAHHGHAARLQAHRQAQRQPPTSDMEQTRKLLAPRSGFWVCRAHARNEGEAGRGGVECQLVVLGEADQQRFQVLGLERVELTHVTDVTHGSCKAAGAFMPSGQMNCVVDVFWRRAVVDGNGSEGGMA</sequence>
<dbReference type="Proteomes" id="UP000509510">
    <property type="component" value="Chromosome VI"/>
</dbReference>
<proteinExistence type="predicted"/>
<evidence type="ECO:0000313" key="2">
    <source>
        <dbReference type="Proteomes" id="UP000509510"/>
    </source>
</evidence>
<dbReference type="EMBL" id="CP055903">
    <property type="protein sequence ID" value="QKX63750.1"/>
    <property type="molecule type" value="Genomic_DNA"/>
</dbReference>
<dbReference type="KEGG" id="trg:TRUGW13939_10921"/>
<dbReference type="InterPro" id="IPR042099">
    <property type="entry name" value="ANL_N_sf"/>
</dbReference>
<organism evidence="1 2">
    <name type="scientific">Talaromyces rugulosus</name>
    <name type="common">Penicillium rugulosum</name>
    <dbReference type="NCBI Taxonomy" id="121627"/>
    <lineage>
        <taxon>Eukaryota</taxon>
        <taxon>Fungi</taxon>
        <taxon>Dikarya</taxon>
        <taxon>Ascomycota</taxon>
        <taxon>Pezizomycotina</taxon>
        <taxon>Eurotiomycetes</taxon>
        <taxon>Eurotiomycetidae</taxon>
        <taxon>Eurotiales</taxon>
        <taxon>Trichocomaceae</taxon>
        <taxon>Talaromyces</taxon>
        <taxon>Talaromyces sect. Islandici</taxon>
    </lineage>
</organism>
<protein>
    <submittedName>
        <fullName evidence="1">Uncharacterized protein</fullName>
    </submittedName>
</protein>
<dbReference type="RefSeq" id="XP_035349924.1">
    <property type="nucleotide sequence ID" value="XM_035494031.1"/>
</dbReference>
<evidence type="ECO:0000313" key="1">
    <source>
        <dbReference type="EMBL" id="QKX63750.1"/>
    </source>
</evidence>
<accession>A0A7H8RBE2</accession>
<name>A0A7H8RBE2_TALRU</name>
<keyword evidence="2" id="KW-1185">Reference proteome</keyword>
<dbReference type="Gene3D" id="3.40.50.12780">
    <property type="entry name" value="N-terminal domain of ligase-like"/>
    <property type="match status" value="1"/>
</dbReference>
<dbReference type="GeneID" id="55998400"/>
<gene>
    <name evidence="1" type="ORF">TRUGW13939_10921</name>
</gene>
<dbReference type="SUPFAM" id="SSF56801">
    <property type="entry name" value="Acetyl-CoA synthetase-like"/>
    <property type="match status" value="1"/>
</dbReference>